<name>A0A6C0CCL8_9ZZZZ</name>
<evidence type="ECO:0000256" key="1">
    <source>
        <dbReference type="ARBA" id="ARBA00022741"/>
    </source>
</evidence>
<accession>A0A6C0CCL8</accession>
<dbReference type="InterPro" id="IPR014818">
    <property type="entry name" value="Phage/plasmid_primase_P4_C"/>
</dbReference>
<dbReference type="PROSITE" id="PS51206">
    <property type="entry name" value="SF3_HELICASE_1"/>
    <property type="match status" value="1"/>
</dbReference>
<evidence type="ECO:0000256" key="2">
    <source>
        <dbReference type="ARBA" id="ARBA00022801"/>
    </source>
</evidence>
<dbReference type="InterPro" id="IPR027417">
    <property type="entry name" value="P-loop_NTPase"/>
</dbReference>
<dbReference type="InterPro" id="IPR056443">
    <property type="entry name" value="AEP_C962R"/>
</dbReference>
<dbReference type="EMBL" id="MN739383">
    <property type="protein sequence ID" value="QHT01902.1"/>
    <property type="molecule type" value="Genomic_DNA"/>
</dbReference>
<dbReference type="GO" id="GO:0016817">
    <property type="term" value="F:hydrolase activity, acting on acid anhydrides"/>
    <property type="evidence" value="ECO:0007669"/>
    <property type="project" value="InterPro"/>
</dbReference>
<dbReference type="InterPro" id="IPR014819">
    <property type="entry name" value="PriCT_2"/>
</dbReference>
<keyword evidence="3" id="KW-0067">ATP-binding</keyword>
<keyword evidence="1" id="KW-0547">Nucleotide-binding</keyword>
<dbReference type="AlphaFoldDB" id="A0A6C0CCL8"/>
<dbReference type="PANTHER" id="PTHR35372">
    <property type="entry name" value="ATP BINDING PROTEIN-RELATED"/>
    <property type="match status" value="1"/>
</dbReference>
<proteinExistence type="predicted"/>
<dbReference type="Pfam" id="PF08706">
    <property type="entry name" value="D5_N"/>
    <property type="match status" value="1"/>
</dbReference>
<evidence type="ECO:0000259" key="4">
    <source>
        <dbReference type="PROSITE" id="PS51206"/>
    </source>
</evidence>
<organism evidence="5">
    <name type="scientific">viral metagenome</name>
    <dbReference type="NCBI Taxonomy" id="1070528"/>
    <lineage>
        <taxon>unclassified sequences</taxon>
        <taxon>metagenomes</taxon>
        <taxon>organismal metagenomes</taxon>
    </lineage>
</organism>
<dbReference type="SMART" id="SM00885">
    <property type="entry name" value="D5_N"/>
    <property type="match status" value="1"/>
</dbReference>
<sequence length="952" mass="111891">MTSNNPNTKNLSSKWDEYLYSKKYDKSDKSEKGGLITHTKIGSKELGIYAGSYTITNMPEFWTHYYSHVFENKNKEYLTEKQLIEDGPLLVDIDLRYDTTIKTRQHNKNHIIDLIVLYANKLNLIYDIPNKSTINVYILEKPDINVCEDKVKDGIHIIFTIKMEKSHQCVLRKMIIEEIENIWDNIQNTNSYEDVFDEGVTKGFVNWQVYGSRKPDNKAYCLAYFYQLTYLKQDDEADQEETWDFKEIPVSKINIQQHLPLMSARCKEHQQFELNQSSVLLKKIEYEKQQLHVKQRKPTINVVNTKIDIAMYDFGKISDANTLDSLLECFLEEISNSDYEIRETHEFAMILPKSYYETGSYNKWIRVGWALKNTHEKLFLTWLKLCSQCETFNFTQAKVSELYEQWKGFDVKNSDGLTNRSIMFWAKTDNYAEYEKIRKETITYYIEQTLQTMILKDKVAEFDLAVVLYQLFKDQFVCVSVKNNEWYEYKNHKWNEIDSGSTLRLLISKKMHDIYSKKSHELIETITKKENNDENTENLKTRALKLGDICILLKTTSWKNNIMKEAKELFYDKNFMNKLDANPYLMCFNNYVIDFEAKTHRKGKPDDYISKSTNIDYIPYDYLSSNTYCSIIQEINKFIDELFPDKELRRYMWEHLASILIGKNHSQTFNIYTGSGCNGKSKLVELMSRCLGDYKATVPITLITQSRNSIGSTSSEVVALMGVRYAVMQEPSKGDVINEGIMKEITGGDPIQARALFKDSVTFMPQFKLVVCTNVLFDINTNDDGTWRRIRICDFMSKFTDAPYENEDKFPKANFPYQYLIDQKIDEKFTLWAPLLMSKLVTMAYQTEGKVRDAKIVTSVSDNYREAQDYLTEFAKEKIGRMRDGVVKKTELLEEFKKWYTMNYGRATLPNGKEITDYMDKQYGKNKRGKWYNVIINYNNESDNEEQIQEQE</sequence>
<dbReference type="NCBIfam" id="TIGR01613">
    <property type="entry name" value="primase_Cterm"/>
    <property type="match status" value="1"/>
</dbReference>
<evidence type="ECO:0000256" key="3">
    <source>
        <dbReference type="ARBA" id="ARBA00022840"/>
    </source>
</evidence>
<evidence type="ECO:0000313" key="5">
    <source>
        <dbReference type="EMBL" id="QHT01902.1"/>
    </source>
</evidence>
<dbReference type="InterPro" id="IPR006500">
    <property type="entry name" value="Helicase_put_C_phage/plasmid"/>
</dbReference>
<dbReference type="PANTHER" id="PTHR35372:SF2">
    <property type="entry name" value="SF3 HELICASE DOMAIN-CONTAINING PROTEIN"/>
    <property type="match status" value="1"/>
</dbReference>
<feature type="domain" description="SF3 helicase" evidence="4">
    <location>
        <begin position="647"/>
        <end position="808"/>
    </location>
</feature>
<dbReference type="GO" id="GO:0005524">
    <property type="term" value="F:ATP binding"/>
    <property type="evidence" value="ECO:0007669"/>
    <property type="project" value="UniProtKB-KW"/>
</dbReference>
<dbReference type="Pfam" id="PF23162">
    <property type="entry name" value="AEP_C962R"/>
    <property type="match status" value="1"/>
</dbReference>
<reference evidence="5" key="1">
    <citation type="journal article" date="2020" name="Nature">
        <title>Giant virus diversity and host interactions through global metagenomics.</title>
        <authorList>
            <person name="Schulz F."/>
            <person name="Roux S."/>
            <person name="Paez-Espino D."/>
            <person name="Jungbluth S."/>
            <person name="Walsh D.A."/>
            <person name="Denef V.J."/>
            <person name="McMahon K.D."/>
            <person name="Konstantinidis K.T."/>
            <person name="Eloe-Fadrosh E.A."/>
            <person name="Kyrpides N.C."/>
            <person name="Woyke T."/>
        </authorList>
    </citation>
    <scope>NUCLEOTIDE SEQUENCE</scope>
    <source>
        <strain evidence="5">GVMAG-M-3300020523-10</strain>
    </source>
</reference>
<dbReference type="InterPro" id="IPR051620">
    <property type="entry name" value="ORF904-like_C"/>
</dbReference>
<dbReference type="Gene3D" id="3.40.50.300">
    <property type="entry name" value="P-loop containing nucleotide triphosphate hydrolases"/>
    <property type="match status" value="1"/>
</dbReference>
<dbReference type="Pfam" id="PF08707">
    <property type="entry name" value="PriCT_2"/>
    <property type="match status" value="1"/>
</dbReference>
<dbReference type="InterPro" id="IPR014015">
    <property type="entry name" value="Helicase_SF3_DNA-vir"/>
</dbReference>
<keyword evidence="2" id="KW-0378">Hydrolase</keyword>
<protein>
    <recommendedName>
        <fullName evidence="4">SF3 helicase domain-containing protein</fullName>
    </recommendedName>
</protein>